<feature type="domain" description="ABC transmembrane type-1" evidence="8">
    <location>
        <begin position="72"/>
        <end position="287"/>
    </location>
</feature>
<evidence type="ECO:0000256" key="1">
    <source>
        <dbReference type="ARBA" id="ARBA00004651"/>
    </source>
</evidence>
<proteinExistence type="inferred from homology"/>
<dbReference type="InterPro" id="IPR051393">
    <property type="entry name" value="ABC_transporter_permease"/>
</dbReference>
<evidence type="ECO:0000313" key="10">
    <source>
        <dbReference type="Proteomes" id="UP000429958"/>
    </source>
</evidence>
<keyword evidence="10" id="KW-1185">Reference proteome</keyword>
<feature type="transmembrane region" description="Helical" evidence="7">
    <location>
        <begin position="219"/>
        <end position="240"/>
    </location>
</feature>
<evidence type="ECO:0000256" key="6">
    <source>
        <dbReference type="ARBA" id="ARBA00023136"/>
    </source>
</evidence>
<gene>
    <name evidence="9" type="ORF">FYJ39_02895</name>
</gene>
<feature type="transmembrane region" description="Helical" evidence="7">
    <location>
        <begin position="21"/>
        <end position="42"/>
    </location>
</feature>
<dbReference type="AlphaFoldDB" id="A0A7X2NIU7"/>
<evidence type="ECO:0000313" key="9">
    <source>
        <dbReference type="EMBL" id="MSS35553.1"/>
    </source>
</evidence>
<protein>
    <submittedName>
        <fullName evidence="9">Sugar ABC transporter permease</fullName>
    </submittedName>
</protein>
<keyword evidence="5 7" id="KW-1133">Transmembrane helix</keyword>
<feature type="transmembrane region" description="Helical" evidence="7">
    <location>
        <begin position="113"/>
        <end position="132"/>
    </location>
</feature>
<comment type="similarity">
    <text evidence="7">Belongs to the binding-protein-dependent transport system permease family.</text>
</comment>
<dbReference type="PANTHER" id="PTHR30193:SF37">
    <property type="entry name" value="INNER MEMBRANE ABC TRANSPORTER PERMEASE PROTEIN YCJO"/>
    <property type="match status" value="1"/>
</dbReference>
<accession>A0A7X2NIU7</accession>
<evidence type="ECO:0000256" key="4">
    <source>
        <dbReference type="ARBA" id="ARBA00022692"/>
    </source>
</evidence>
<organism evidence="9 10">
    <name type="scientific">Clostridium porci</name>
    <dbReference type="NCBI Taxonomy" id="2605778"/>
    <lineage>
        <taxon>Bacteria</taxon>
        <taxon>Bacillati</taxon>
        <taxon>Bacillota</taxon>
        <taxon>Clostridia</taxon>
        <taxon>Eubacteriales</taxon>
        <taxon>Clostridiaceae</taxon>
        <taxon>Clostridium</taxon>
    </lineage>
</organism>
<name>A0A7X2NIU7_9CLOT</name>
<keyword evidence="2 7" id="KW-0813">Transport</keyword>
<feature type="transmembrane region" description="Helical" evidence="7">
    <location>
        <begin position="160"/>
        <end position="184"/>
    </location>
</feature>
<dbReference type="Gene3D" id="1.10.3720.10">
    <property type="entry name" value="MetI-like"/>
    <property type="match status" value="1"/>
</dbReference>
<dbReference type="Proteomes" id="UP000429958">
    <property type="component" value="Unassembled WGS sequence"/>
</dbReference>
<dbReference type="PROSITE" id="PS50928">
    <property type="entry name" value="ABC_TM1"/>
    <property type="match status" value="1"/>
</dbReference>
<dbReference type="GO" id="GO:0055085">
    <property type="term" value="P:transmembrane transport"/>
    <property type="evidence" value="ECO:0007669"/>
    <property type="project" value="InterPro"/>
</dbReference>
<feature type="transmembrane region" description="Helical" evidence="7">
    <location>
        <begin position="76"/>
        <end position="101"/>
    </location>
</feature>
<dbReference type="InterPro" id="IPR000515">
    <property type="entry name" value="MetI-like"/>
</dbReference>
<dbReference type="Pfam" id="PF00528">
    <property type="entry name" value="BPD_transp_1"/>
    <property type="match status" value="1"/>
</dbReference>
<evidence type="ECO:0000256" key="3">
    <source>
        <dbReference type="ARBA" id="ARBA00022475"/>
    </source>
</evidence>
<evidence type="ECO:0000256" key="2">
    <source>
        <dbReference type="ARBA" id="ARBA00022448"/>
    </source>
</evidence>
<keyword evidence="4 7" id="KW-0812">Transmembrane</keyword>
<dbReference type="PANTHER" id="PTHR30193">
    <property type="entry name" value="ABC TRANSPORTER PERMEASE PROTEIN"/>
    <property type="match status" value="1"/>
</dbReference>
<dbReference type="GO" id="GO:0005886">
    <property type="term" value="C:plasma membrane"/>
    <property type="evidence" value="ECO:0007669"/>
    <property type="project" value="UniProtKB-SubCell"/>
</dbReference>
<feature type="transmembrane region" description="Helical" evidence="7">
    <location>
        <begin position="266"/>
        <end position="289"/>
    </location>
</feature>
<reference evidence="9 10" key="1">
    <citation type="submission" date="2019-08" db="EMBL/GenBank/DDBJ databases">
        <title>In-depth cultivation of the pig gut microbiome towards novel bacterial diversity and tailored functional studies.</title>
        <authorList>
            <person name="Wylensek D."/>
            <person name="Hitch T.C.A."/>
            <person name="Clavel T."/>
        </authorList>
    </citation>
    <scope>NUCLEOTIDE SEQUENCE [LARGE SCALE GENOMIC DNA]</scope>
    <source>
        <strain evidence="9 10">WCA-389-WT-23D1</strain>
    </source>
</reference>
<evidence type="ECO:0000256" key="5">
    <source>
        <dbReference type="ARBA" id="ARBA00022989"/>
    </source>
</evidence>
<keyword evidence="6 7" id="KW-0472">Membrane</keyword>
<dbReference type="SUPFAM" id="SSF161098">
    <property type="entry name" value="MetI-like"/>
    <property type="match status" value="1"/>
</dbReference>
<dbReference type="InterPro" id="IPR035906">
    <property type="entry name" value="MetI-like_sf"/>
</dbReference>
<dbReference type="RefSeq" id="WP_154470960.1">
    <property type="nucleotide sequence ID" value="NZ_VUMD01000002.1"/>
</dbReference>
<sequence>MTEKKRNHIRRNLQAYGFLSPFLILVSLLYILPAILTIIMAFTDLDSAFIWEFVGLKNFKRIFKDPNTIVIIKNTFLYVGITIIFTICLQLFFSTLTTYFIRDEKKGSFFKALLMIPMITPTVVYSVLWIWFFDASETGAANQLLHGVFGLGPVNWIADYPFQIVIFAQLLTSVAYGTTIYSSAIKSIPENQFKAARVDGAGELEIFKHIILPNLKPHISFILLWESLGLLTNYTAILLITDGGPGIKTEVWALSAYHKAFGQLEYGYGSAISLLLIFVVAVIMCLLLAMSDKSKKEVAPRE</sequence>
<comment type="subcellular location">
    <subcellularLocation>
        <location evidence="1 7">Cell membrane</location>
        <topology evidence="1 7">Multi-pass membrane protein</topology>
    </subcellularLocation>
</comment>
<dbReference type="EMBL" id="VUMD01000002">
    <property type="protein sequence ID" value="MSS35553.1"/>
    <property type="molecule type" value="Genomic_DNA"/>
</dbReference>
<comment type="caution">
    <text evidence="9">The sequence shown here is derived from an EMBL/GenBank/DDBJ whole genome shotgun (WGS) entry which is preliminary data.</text>
</comment>
<evidence type="ECO:0000259" key="8">
    <source>
        <dbReference type="PROSITE" id="PS50928"/>
    </source>
</evidence>
<keyword evidence="3" id="KW-1003">Cell membrane</keyword>
<evidence type="ECO:0000256" key="7">
    <source>
        <dbReference type="RuleBase" id="RU363032"/>
    </source>
</evidence>
<dbReference type="CDD" id="cd06261">
    <property type="entry name" value="TM_PBP2"/>
    <property type="match status" value="1"/>
</dbReference>